<comment type="caution">
    <text evidence="2">The sequence shown here is derived from an EMBL/GenBank/DDBJ whole genome shotgun (WGS) entry which is preliminary data.</text>
</comment>
<proteinExistence type="predicted"/>
<keyword evidence="3" id="KW-1185">Reference proteome</keyword>
<dbReference type="AlphaFoldDB" id="A0A937FHM6"/>
<feature type="domain" description="DUF4397" evidence="1">
    <location>
        <begin position="28"/>
        <end position="140"/>
    </location>
</feature>
<reference evidence="2" key="1">
    <citation type="submission" date="2021-01" db="EMBL/GenBank/DDBJ databases">
        <title>Genome public.</title>
        <authorList>
            <person name="Liu C."/>
            <person name="Sun Q."/>
        </authorList>
    </citation>
    <scope>NUCLEOTIDE SEQUENCE</scope>
    <source>
        <strain evidence="2">YIM B02565</strain>
    </source>
</reference>
<feature type="domain" description="DUF4397" evidence="1">
    <location>
        <begin position="145"/>
        <end position="216"/>
    </location>
</feature>
<organism evidence="2 3">
    <name type="scientific">Clostridium paridis</name>
    <dbReference type="NCBI Taxonomy" id="2803863"/>
    <lineage>
        <taxon>Bacteria</taxon>
        <taxon>Bacillati</taxon>
        <taxon>Bacillota</taxon>
        <taxon>Clostridia</taxon>
        <taxon>Eubacteriales</taxon>
        <taxon>Clostridiaceae</taxon>
        <taxon>Clostridium</taxon>
    </lineage>
</organism>
<dbReference type="Pfam" id="PF14344">
    <property type="entry name" value="DUF4397"/>
    <property type="match status" value="2"/>
</dbReference>
<evidence type="ECO:0000259" key="1">
    <source>
        <dbReference type="Pfam" id="PF14344"/>
    </source>
</evidence>
<dbReference type="EMBL" id="JAESWA010000022">
    <property type="protein sequence ID" value="MBL4932447.1"/>
    <property type="molecule type" value="Genomic_DNA"/>
</dbReference>
<protein>
    <submittedName>
        <fullName evidence="2">DUF4397 domain-containing protein</fullName>
    </submittedName>
</protein>
<dbReference type="Proteomes" id="UP000623681">
    <property type="component" value="Unassembled WGS sequence"/>
</dbReference>
<dbReference type="InterPro" id="IPR025510">
    <property type="entry name" value="DUF4397"/>
</dbReference>
<evidence type="ECO:0000313" key="2">
    <source>
        <dbReference type="EMBL" id="MBL4932447.1"/>
    </source>
</evidence>
<dbReference type="RefSeq" id="WP_202767803.1">
    <property type="nucleotide sequence ID" value="NZ_JAESWA010000022.1"/>
</dbReference>
<sequence length="218" mass="24915">MNYFQNQSSKNGLGQLFTNTLPQMEIFVRFFNTSPSTSSIDVYIDDTLAFSNIEYKEYSIYVPLITGEHKISIFLSRDNKLPIASKIIELSPHSIYTIAIINKLNLLDLIPIIDGNKSHSFGTTFFRFIHLSPEAPLLNLVNKKDKKLFKYIEFEESTGYLPLTPGKYNFTISSSTNNVIYLRVQPINLIANNFYTLYVVGLLNNCPKMETFIIKDGL</sequence>
<evidence type="ECO:0000313" key="3">
    <source>
        <dbReference type="Proteomes" id="UP000623681"/>
    </source>
</evidence>
<name>A0A937FHM6_9CLOT</name>
<accession>A0A937FHM6</accession>
<gene>
    <name evidence="2" type="ORF">JK634_11560</name>
</gene>